<evidence type="ECO:0000259" key="7">
    <source>
        <dbReference type="Pfam" id="PF07992"/>
    </source>
</evidence>
<evidence type="ECO:0000256" key="6">
    <source>
        <dbReference type="SAM" id="MobiDB-lite"/>
    </source>
</evidence>
<dbReference type="InterPro" id="IPR023753">
    <property type="entry name" value="FAD/NAD-binding_dom"/>
</dbReference>
<evidence type="ECO:0000313" key="10">
    <source>
        <dbReference type="Proteomes" id="UP000463975"/>
    </source>
</evidence>
<dbReference type="AlphaFoldDB" id="A0A6P1NFQ8"/>
<keyword evidence="10" id="KW-1185">Reference proteome</keyword>
<keyword evidence="3" id="KW-0560">Oxidoreductase</keyword>
<dbReference type="GO" id="GO:0016491">
    <property type="term" value="F:oxidoreductase activity"/>
    <property type="evidence" value="ECO:0007669"/>
    <property type="project" value="UniProtKB-KW"/>
</dbReference>
<dbReference type="InterPro" id="IPR028261">
    <property type="entry name" value="DPD_II"/>
</dbReference>
<keyword evidence="5" id="KW-0411">Iron-sulfur</keyword>
<dbReference type="InterPro" id="IPR036188">
    <property type="entry name" value="FAD/NAD-bd_sf"/>
</dbReference>
<dbReference type="PANTHER" id="PTHR42783:SF3">
    <property type="entry name" value="GLUTAMATE SYNTHASE [NADPH] SMALL CHAIN-RELATED"/>
    <property type="match status" value="1"/>
</dbReference>
<gene>
    <name evidence="9" type="ORF">GT348_02920</name>
</gene>
<organism evidence="9 10">
    <name type="scientific">Aristophania vespae</name>
    <dbReference type="NCBI Taxonomy" id="2697033"/>
    <lineage>
        <taxon>Bacteria</taxon>
        <taxon>Pseudomonadati</taxon>
        <taxon>Pseudomonadota</taxon>
        <taxon>Alphaproteobacteria</taxon>
        <taxon>Acetobacterales</taxon>
        <taxon>Acetobacteraceae</taxon>
        <taxon>Aristophania</taxon>
    </lineage>
</organism>
<feature type="domain" description="Dihydroprymidine dehydrogenase" evidence="8">
    <location>
        <begin position="25"/>
        <end position="134"/>
    </location>
</feature>
<dbReference type="GO" id="GO:0051539">
    <property type="term" value="F:4 iron, 4 sulfur cluster binding"/>
    <property type="evidence" value="ECO:0007669"/>
    <property type="project" value="UniProtKB-KW"/>
</dbReference>
<dbReference type="RefSeq" id="WP_160618437.1">
    <property type="nucleotide sequence ID" value="NZ_CP047652.1"/>
</dbReference>
<evidence type="ECO:0000256" key="5">
    <source>
        <dbReference type="ARBA" id="ARBA00023014"/>
    </source>
</evidence>
<dbReference type="InterPro" id="IPR006006">
    <property type="entry name" value="GltD-like"/>
</dbReference>
<dbReference type="Pfam" id="PF07992">
    <property type="entry name" value="Pyr_redox_2"/>
    <property type="match status" value="1"/>
</dbReference>
<evidence type="ECO:0000259" key="8">
    <source>
        <dbReference type="Pfam" id="PF14691"/>
    </source>
</evidence>
<evidence type="ECO:0000256" key="3">
    <source>
        <dbReference type="ARBA" id="ARBA00023002"/>
    </source>
</evidence>
<sequence length="471" mass="51972">MTEPMLRFVSQPQKRPTKRPAIKRRADFKEIYKGFSIAQAEEQSSRCSQCGIPFCSAHCPLGNNIPDWLRLAATHRLKEAYLLSSATNSFPEICGRICPQDRLCEGNCVIHKGFESVTIGGVERFITETAFQNGWVEPNYPENELGKKVGIIGSGPAGLACAENLRAKGYEVHIYERQAQAGGLLRYGIPGFKLEKNIVDRRIELLKKQGVIFHLGQEIGEGPKALSFDSIRNRYDTLFIATGVYQARRAHVQGEDLKGVVKALEFLIQAENPEPDYNAKGKKVVVIGGGDTAMDCVRSAIRQGAQKVTCVYRRDRENMPGSRQEVMNAEEEGGIFHFLAAPEAFIGHESVEAVRLKEMRLGVMDANGRRAVDPTGTHTQLDADMVICALGFDPEDLPSKWNEPKLAVTSWKTLSVKDQHYETSLPGVFAGGDIVRGASLVVWAIADGRGAAEAMHKYLVKQAAQEIEEAL</sequence>
<name>A0A6P1NFQ8_9PROT</name>
<dbReference type="KEGG" id="bomb:GT348_02920"/>
<keyword evidence="4" id="KW-0408">Iron</keyword>
<dbReference type="EMBL" id="CP047652">
    <property type="protein sequence ID" value="QHI95360.1"/>
    <property type="molecule type" value="Genomic_DNA"/>
</dbReference>
<evidence type="ECO:0000256" key="2">
    <source>
        <dbReference type="ARBA" id="ARBA00022723"/>
    </source>
</evidence>
<reference evidence="9 10" key="1">
    <citation type="submission" date="2020-01" db="EMBL/GenBank/DDBJ databases">
        <title>Genome sequencing of strain KACC 21507.</title>
        <authorList>
            <person name="Heo J."/>
            <person name="Kim S.-J."/>
            <person name="Kim J.-S."/>
            <person name="Hong S.-B."/>
            <person name="Kwon S.-W."/>
        </authorList>
    </citation>
    <scope>NUCLEOTIDE SEQUENCE [LARGE SCALE GENOMIC DNA]</scope>
    <source>
        <strain evidence="9 10">KACC 21507</strain>
    </source>
</reference>
<evidence type="ECO:0000256" key="4">
    <source>
        <dbReference type="ARBA" id="ARBA00023004"/>
    </source>
</evidence>
<evidence type="ECO:0000313" key="9">
    <source>
        <dbReference type="EMBL" id="QHI95360.1"/>
    </source>
</evidence>
<proteinExistence type="predicted"/>
<feature type="region of interest" description="Disordered" evidence="6">
    <location>
        <begin position="1"/>
        <end position="20"/>
    </location>
</feature>
<dbReference type="Gene3D" id="3.50.50.60">
    <property type="entry name" value="FAD/NAD(P)-binding domain"/>
    <property type="match status" value="2"/>
</dbReference>
<dbReference type="Gene3D" id="1.10.1060.10">
    <property type="entry name" value="Alpha-helical ferredoxin"/>
    <property type="match status" value="1"/>
</dbReference>
<evidence type="ECO:0000256" key="1">
    <source>
        <dbReference type="ARBA" id="ARBA00022485"/>
    </source>
</evidence>
<dbReference type="InterPro" id="IPR009051">
    <property type="entry name" value="Helical_ferredxn"/>
</dbReference>
<dbReference type="GO" id="GO:0046872">
    <property type="term" value="F:metal ion binding"/>
    <property type="evidence" value="ECO:0007669"/>
    <property type="project" value="UniProtKB-KW"/>
</dbReference>
<keyword evidence="2" id="KW-0479">Metal-binding</keyword>
<feature type="domain" description="FAD/NAD(P)-binding" evidence="7">
    <location>
        <begin position="148"/>
        <end position="448"/>
    </location>
</feature>
<dbReference type="PANTHER" id="PTHR42783">
    <property type="entry name" value="GLUTAMATE SYNTHASE [NADPH] SMALL CHAIN"/>
    <property type="match status" value="1"/>
</dbReference>
<accession>A0A6P1NFQ8</accession>
<dbReference type="Pfam" id="PF14691">
    <property type="entry name" value="Fer4_20"/>
    <property type="match status" value="1"/>
</dbReference>
<keyword evidence="1" id="KW-0004">4Fe-4S</keyword>
<protein>
    <submittedName>
        <fullName evidence="9">FAD-dependent oxidoreductase</fullName>
    </submittedName>
</protein>
<dbReference type="SUPFAM" id="SSF51971">
    <property type="entry name" value="Nucleotide-binding domain"/>
    <property type="match status" value="2"/>
</dbReference>
<dbReference type="Proteomes" id="UP000463975">
    <property type="component" value="Chromosome"/>
</dbReference>
<dbReference type="NCBIfam" id="TIGR01318">
    <property type="entry name" value="gltD_gamma_fam"/>
    <property type="match status" value="1"/>
</dbReference>
<dbReference type="SUPFAM" id="SSF46548">
    <property type="entry name" value="alpha-helical ferredoxin"/>
    <property type="match status" value="1"/>
</dbReference>
<dbReference type="PRINTS" id="PR00419">
    <property type="entry name" value="ADXRDTASE"/>
</dbReference>